<protein>
    <submittedName>
        <fullName evidence="2">Uncharacterized protein</fullName>
    </submittedName>
</protein>
<accession>A0A9N7RQX4</accession>
<organism evidence="2 3">
    <name type="scientific">Striga hermonthica</name>
    <name type="common">Purple witchweed</name>
    <name type="synonym">Buchnera hermonthica</name>
    <dbReference type="NCBI Taxonomy" id="68872"/>
    <lineage>
        <taxon>Eukaryota</taxon>
        <taxon>Viridiplantae</taxon>
        <taxon>Streptophyta</taxon>
        <taxon>Embryophyta</taxon>
        <taxon>Tracheophyta</taxon>
        <taxon>Spermatophyta</taxon>
        <taxon>Magnoliopsida</taxon>
        <taxon>eudicotyledons</taxon>
        <taxon>Gunneridae</taxon>
        <taxon>Pentapetalae</taxon>
        <taxon>asterids</taxon>
        <taxon>lamiids</taxon>
        <taxon>Lamiales</taxon>
        <taxon>Orobanchaceae</taxon>
        <taxon>Buchnereae</taxon>
        <taxon>Striga</taxon>
    </lineage>
</organism>
<evidence type="ECO:0000313" key="2">
    <source>
        <dbReference type="EMBL" id="CAA0840165.1"/>
    </source>
</evidence>
<feature type="non-terminal residue" evidence="2">
    <location>
        <position position="1"/>
    </location>
</feature>
<evidence type="ECO:0000256" key="1">
    <source>
        <dbReference type="SAM" id="MobiDB-lite"/>
    </source>
</evidence>
<keyword evidence="3" id="KW-1185">Reference proteome</keyword>
<feature type="compositionally biased region" description="Polar residues" evidence="1">
    <location>
        <begin position="47"/>
        <end position="61"/>
    </location>
</feature>
<proteinExistence type="predicted"/>
<reference evidence="2" key="1">
    <citation type="submission" date="2019-12" db="EMBL/GenBank/DDBJ databases">
        <authorList>
            <person name="Scholes J."/>
        </authorList>
    </citation>
    <scope>NUCLEOTIDE SEQUENCE</scope>
</reference>
<dbReference type="EMBL" id="CACSLK010031729">
    <property type="protein sequence ID" value="CAA0840165.1"/>
    <property type="molecule type" value="Genomic_DNA"/>
</dbReference>
<gene>
    <name evidence="2" type="ORF">SHERM_06589</name>
</gene>
<feature type="non-terminal residue" evidence="2">
    <location>
        <position position="85"/>
    </location>
</feature>
<evidence type="ECO:0000313" key="3">
    <source>
        <dbReference type="Proteomes" id="UP001153555"/>
    </source>
</evidence>
<feature type="region of interest" description="Disordered" evidence="1">
    <location>
        <begin position="38"/>
        <end position="85"/>
    </location>
</feature>
<name>A0A9N7RQX4_STRHE</name>
<dbReference type="Proteomes" id="UP001153555">
    <property type="component" value="Unassembled WGS sequence"/>
</dbReference>
<comment type="caution">
    <text evidence="2">The sequence shown here is derived from an EMBL/GenBank/DDBJ whole genome shotgun (WGS) entry which is preliminary data.</text>
</comment>
<dbReference type="AlphaFoldDB" id="A0A9N7RQX4"/>
<sequence length="85" mass="9687">RCLGNPLEGFLEQYIKPSIPYFPVIIFTVSPPPSTTVRKSHRCWKPSVTSRSQPRVTTRNRAQPVAIPVPSSDAQDHRTKARRLY</sequence>